<dbReference type="AlphaFoldDB" id="A0A5J9TX60"/>
<feature type="compositionally biased region" description="Basic and acidic residues" evidence="6">
    <location>
        <begin position="87"/>
        <end position="100"/>
    </location>
</feature>
<dbReference type="PANTHER" id="PTHR34067">
    <property type="entry name" value="OS04G0193200 PROTEIN"/>
    <property type="match status" value="1"/>
</dbReference>
<protein>
    <recommendedName>
        <fullName evidence="7">MBD domain-containing protein</fullName>
    </recommendedName>
</protein>
<dbReference type="InterPro" id="IPR001739">
    <property type="entry name" value="Methyl_CpG_DNA-bd"/>
</dbReference>
<dbReference type="EMBL" id="RWGY01000031">
    <property type="protein sequence ID" value="TVU15777.1"/>
    <property type="molecule type" value="Genomic_DNA"/>
</dbReference>
<keyword evidence="5" id="KW-0539">Nucleus</keyword>
<dbReference type="InterPro" id="IPR038945">
    <property type="entry name" value="MBD13-like"/>
</dbReference>
<dbReference type="GO" id="GO:0003677">
    <property type="term" value="F:DNA binding"/>
    <property type="evidence" value="ECO:0007669"/>
    <property type="project" value="UniProtKB-KW"/>
</dbReference>
<evidence type="ECO:0000256" key="5">
    <source>
        <dbReference type="ARBA" id="ARBA00023242"/>
    </source>
</evidence>
<dbReference type="Gene3D" id="3.30.890.10">
    <property type="entry name" value="Methyl-cpg-binding Protein 2, Chain A"/>
    <property type="match status" value="1"/>
</dbReference>
<evidence type="ECO:0000256" key="2">
    <source>
        <dbReference type="ARBA" id="ARBA00023015"/>
    </source>
</evidence>
<dbReference type="Proteomes" id="UP000324897">
    <property type="component" value="Unassembled WGS sequence"/>
</dbReference>
<proteinExistence type="predicted"/>
<dbReference type="PANTHER" id="PTHR34067:SF20">
    <property type="entry name" value="OS08G0206700 PROTEIN"/>
    <property type="match status" value="1"/>
</dbReference>
<keyword evidence="2" id="KW-0805">Transcription regulation</keyword>
<keyword evidence="9" id="KW-1185">Reference proteome</keyword>
<comment type="caution">
    <text evidence="8">The sequence shown here is derived from an EMBL/GenBank/DDBJ whole genome shotgun (WGS) entry which is preliminary data.</text>
</comment>
<feature type="compositionally biased region" description="Polar residues" evidence="6">
    <location>
        <begin position="550"/>
        <end position="564"/>
    </location>
</feature>
<evidence type="ECO:0000256" key="6">
    <source>
        <dbReference type="SAM" id="MobiDB-lite"/>
    </source>
</evidence>
<feature type="compositionally biased region" description="Basic and acidic residues" evidence="6">
    <location>
        <begin position="578"/>
        <end position="591"/>
    </location>
</feature>
<feature type="compositionally biased region" description="Basic and acidic residues" evidence="6">
    <location>
        <begin position="487"/>
        <end position="499"/>
    </location>
</feature>
<keyword evidence="3" id="KW-0238">DNA-binding</keyword>
<reference evidence="8 9" key="1">
    <citation type="journal article" date="2019" name="Sci. Rep.">
        <title>A high-quality genome of Eragrostis curvula grass provides insights into Poaceae evolution and supports new strategies to enhance forage quality.</title>
        <authorList>
            <person name="Carballo J."/>
            <person name="Santos B.A.C.M."/>
            <person name="Zappacosta D."/>
            <person name="Garbus I."/>
            <person name="Selva J.P."/>
            <person name="Gallo C.A."/>
            <person name="Diaz A."/>
            <person name="Albertini E."/>
            <person name="Caccamo M."/>
            <person name="Echenique V."/>
        </authorList>
    </citation>
    <scope>NUCLEOTIDE SEQUENCE [LARGE SCALE GENOMIC DNA]</scope>
    <source>
        <strain evidence="9">cv. Victoria</strain>
        <tissue evidence="8">Leaf</tissue>
    </source>
</reference>
<name>A0A5J9TX60_9POAL</name>
<dbReference type="Pfam" id="PF01429">
    <property type="entry name" value="MBD"/>
    <property type="match status" value="1"/>
</dbReference>
<evidence type="ECO:0000256" key="1">
    <source>
        <dbReference type="ARBA" id="ARBA00004123"/>
    </source>
</evidence>
<dbReference type="Gramene" id="TVU15777">
    <property type="protein sequence ID" value="TVU15777"/>
    <property type="gene ID" value="EJB05_39315"/>
</dbReference>
<accession>A0A5J9TX60</accession>
<feature type="region of interest" description="Disordered" evidence="6">
    <location>
        <begin position="330"/>
        <end position="352"/>
    </location>
</feature>
<feature type="non-terminal residue" evidence="8">
    <location>
        <position position="1"/>
    </location>
</feature>
<gene>
    <name evidence="8" type="ORF">EJB05_39315</name>
</gene>
<evidence type="ECO:0000259" key="7">
    <source>
        <dbReference type="PROSITE" id="PS50982"/>
    </source>
</evidence>
<evidence type="ECO:0000313" key="8">
    <source>
        <dbReference type="EMBL" id="TVU15777.1"/>
    </source>
</evidence>
<keyword evidence="4" id="KW-0804">Transcription</keyword>
<dbReference type="PROSITE" id="PS50982">
    <property type="entry name" value="MBD"/>
    <property type="match status" value="1"/>
</dbReference>
<evidence type="ECO:0000313" key="9">
    <source>
        <dbReference type="Proteomes" id="UP000324897"/>
    </source>
</evidence>
<dbReference type="CDD" id="cd00122">
    <property type="entry name" value="MBD"/>
    <property type="match status" value="1"/>
</dbReference>
<organism evidence="8 9">
    <name type="scientific">Eragrostis curvula</name>
    <name type="common">weeping love grass</name>
    <dbReference type="NCBI Taxonomy" id="38414"/>
    <lineage>
        <taxon>Eukaryota</taxon>
        <taxon>Viridiplantae</taxon>
        <taxon>Streptophyta</taxon>
        <taxon>Embryophyta</taxon>
        <taxon>Tracheophyta</taxon>
        <taxon>Spermatophyta</taxon>
        <taxon>Magnoliopsida</taxon>
        <taxon>Liliopsida</taxon>
        <taxon>Poales</taxon>
        <taxon>Poaceae</taxon>
        <taxon>PACMAD clade</taxon>
        <taxon>Chloridoideae</taxon>
        <taxon>Eragrostideae</taxon>
        <taxon>Eragrostidinae</taxon>
        <taxon>Eragrostis</taxon>
    </lineage>
</organism>
<evidence type="ECO:0000256" key="4">
    <source>
        <dbReference type="ARBA" id="ARBA00023163"/>
    </source>
</evidence>
<feature type="domain" description="MBD" evidence="7">
    <location>
        <begin position="338"/>
        <end position="412"/>
    </location>
</feature>
<dbReference type="GO" id="GO:0005634">
    <property type="term" value="C:nucleus"/>
    <property type="evidence" value="ECO:0007669"/>
    <property type="project" value="UniProtKB-SubCell"/>
</dbReference>
<feature type="compositionally biased region" description="Basic residues" evidence="6">
    <location>
        <begin position="51"/>
        <end position="63"/>
    </location>
</feature>
<feature type="region of interest" description="Disordered" evidence="6">
    <location>
        <begin position="245"/>
        <end position="272"/>
    </location>
</feature>
<feature type="region of interest" description="Disordered" evidence="6">
    <location>
        <begin position="1"/>
        <end position="137"/>
    </location>
</feature>
<dbReference type="SUPFAM" id="SSF54171">
    <property type="entry name" value="DNA-binding domain"/>
    <property type="match status" value="1"/>
</dbReference>
<dbReference type="InterPro" id="IPR016177">
    <property type="entry name" value="DNA-bd_dom_sf"/>
</dbReference>
<sequence>MDGSCGSRRRMDREQGRTRSLRCHGKEGLFAGGRRGRAAAGDRRESPPPRAPRHRPSPNKTRRGAGAGVVIPHPRRCHGPGGQPRIDATHHGREREEDKQQPLGSKQRVSEPACALPSARWRASTTPPPSPTSTARSSHWKFGIYVHRHHQKKSPLLTSNSTNTGAEHGFSPVLASAINIDESTWQTIPEDSDALLCSLLCCLVISEGCSDRVVVQSENCELVLSRESEANGFQSWTQEVNSARTLSQSTHDNTTHRTPSHRITGADKSRGRAAASGTGAQCVELKQCSYSHLACRLHFYQDLLSSSSSSSSSSPLHGCLVKSSSTPWPYQPGRALVDDKNEPAGEGLPDGWMKECRPRKNRHGSRMKGDTFYIDPIHGYEFRSLKDVYRYLQSGDISQCVRLPIKRKIEDLHGAGDQSLHTGRSLDCTHLDQVNELNQYEVGLTEPLRDAWLSPDSGSSKTNNINSIQGGSDQVEASEVRGNQSGSEEHTPVEAESVTRKGSNVEQKTKERKRKMKSVKQMATPLRSSPRLAALKMSQEAKDASRDGCMSTQTDITNQLQPKQVKNPRRKANSSVLPEKKDGAPGSSEKIEDNYCLVPSQIRASVPCPSSDVGCQNALVGVPVPQQQVGSTADGMPGSALSSLFLHVWSDPCLQFAFRTLTDDIPVLNDTLAAANYFLPHQTLNKGTTPNFSSSAYDGTRNHAQVNHVGLSMPRQSENLYNSGWFPPQ</sequence>
<feature type="compositionally biased region" description="Polar residues" evidence="6">
    <location>
        <begin position="456"/>
        <end position="472"/>
    </location>
</feature>
<feature type="region of interest" description="Disordered" evidence="6">
    <location>
        <begin position="451"/>
        <end position="591"/>
    </location>
</feature>
<evidence type="ECO:0000256" key="3">
    <source>
        <dbReference type="ARBA" id="ARBA00023125"/>
    </source>
</evidence>
<comment type="subcellular location">
    <subcellularLocation>
        <location evidence="1">Nucleus</location>
    </subcellularLocation>
</comment>
<dbReference type="OrthoDB" id="10072024at2759"/>